<dbReference type="PANTHER" id="PTHR23501:SF92">
    <property type="entry name" value="GLUTATHIONE EXCHANGER 1-RELATED"/>
    <property type="match status" value="1"/>
</dbReference>
<keyword evidence="4 8" id="KW-0812">Transmembrane</keyword>
<feature type="transmembrane region" description="Helical" evidence="8">
    <location>
        <begin position="55"/>
        <end position="72"/>
    </location>
</feature>
<feature type="transmembrane region" description="Helical" evidence="8">
    <location>
        <begin position="133"/>
        <end position="152"/>
    </location>
</feature>
<feature type="transmembrane region" description="Helical" evidence="8">
    <location>
        <begin position="107"/>
        <end position="126"/>
    </location>
</feature>
<dbReference type="Gene3D" id="1.20.1250.20">
    <property type="entry name" value="MFS general substrate transporter like domains"/>
    <property type="match status" value="1"/>
</dbReference>
<dbReference type="AlphaFoldDB" id="A0A146G0Q8"/>
<evidence type="ECO:0000256" key="2">
    <source>
        <dbReference type="ARBA" id="ARBA00008335"/>
    </source>
</evidence>
<reference evidence="10" key="2">
    <citation type="submission" date="2016-02" db="EMBL/GenBank/DDBJ databases">
        <title>Genome sequencing of Aspergillus luchuensis NBRC 4314.</title>
        <authorList>
            <person name="Yamada O."/>
        </authorList>
    </citation>
    <scope>NUCLEOTIDE SEQUENCE [LARGE SCALE GENOMIC DNA]</scope>
    <source>
        <strain evidence="10">RIB 2604</strain>
    </source>
</reference>
<evidence type="ECO:0000256" key="4">
    <source>
        <dbReference type="ARBA" id="ARBA00022692"/>
    </source>
</evidence>
<evidence type="ECO:0000256" key="7">
    <source>
        <dbReference type="ARBA" id="ARBA00023136"/>
    </source>
</evidence>
<evidence type="ECO:0000256" key="3">
    <source>
        <dbReference type="ARBA" id="ARBA00022448"/>
    </source>
</evidence>
<dbReference type="PANTHER" id="PTHR23501">
    <property type="entry name" value="MAJOR FACILITATOR SUPERFAMILY"/>
    <property type="match status" value="1"/>
</dbReference>
<dbReference type="InterPro" id="IPR036259">
    <property type="entry name" value="MFS_trans_sf"/>
</dbReference>
<dbReference type="GO" id="GO:0015343">
    <property type="term" value="F:siderophore-iron transmembrane transporter activity"/>
    <property type="evidence" value="ECO:0007669"/>
    <property type="project" value="TreeGrafter"/>
</dbReference>
<name>A0A146G0Q8_ASPKA</name>
<gene>
    <name evidence="9" type="ORF">RIB2604_03900540</name>
</gene>
<comment type="similarity">
    <text evidence="2">Belongs to the major facilitator superfamily.</text>
</comment>
<dbReference type="GO" id="GO:0005768">
    <property type="term" value="C:endosome"/>
    <property type="evidence" value="ECO:0007669"/>
    <property type="project" value="TreeGrafter"/>
</dbReference>
<reference evidence="9 10" key="1">
    <citation type="journal article" date="2016" name="DNA Res.">
        <title>Genome sequence of Aspergillus luchuensis NBRC 4314.</title>
        <authorList>
            <person name="Yamada O."/>
            <person name="Machida M."/>
            <person name="Hosoyama A."/>
            <person name="Goto M."/>
            <person name="Takahashi T."/>
            <person name="Futagami T."/>
            <person name="Yamagata Y."/>
            <person name="Takeuchi M."/>
            <person name="Kobayashi T."/>
            <person name="Koike H."/>
            <person name="Abe K."/>
            <person name="Asai K."/>
            <person name="Arita M."/>
            <person name="Fujita N."/>
            <person name="Fukuda K."/>
            <person name="Higa K."/>
            <person name="Horikawa H."/>
            <person name="Ishikawa T."/>
            <person name="Jinno K."/>
            <person name="Kato Y."/>
            <person name="Kirimura K."/>
            <person name="Mizutani O."/>
            <person name="Nakasone K."/>
            <person name="Sano M."/>
            <person name="Shiraishi Y."/>
            <person name="Tsukahara M."/>
            <person name="Gomi K."/>
        </authorList>
    </citation>
    <scope>NUCLEOTIDE SEQUENCE [LARGE SCALE GENOMIC DNA]</scope>
    <source>
        <strain evidence="9 10">RIB 2604</strain>
    </source>
</reference>
<dbReference type="Proteomes" id="UP000075230">
    <property type="component" value="Unassembled WGS sequence"/>
</dbReference>
<keyword evidence="6" id="KW-0406">Ion transport</keyword>
<dbReference type="GO" id="GO:0005774">
    <property type="term" value="C:vacuolar membrane"/>
    <property type="evidence" value="ECO:0007669"/>
    <property type="project" value="TreeGrafter"/>
</dbReference>
<keyword evidence="5 8" id="KW-1133">Transmembrane helix</keyword>
<dbReference type="VEuPathDB" id="FungiDB:ASPFODRAFT_77336"/>
<feature type="transmembrane region" description="Helical" evidence="8">
    <location>
        <begin position="271"/>
        <end position="291"/>
    </location>
</feature>
<dbReference type="SUPFAM" id="SSF103473">
    <property type="entry name" value="MFS general substrate transporter"/>
    <property type="match status" value="1"/>
</dbReference>
<feature type="transmembrane region" description="Helical" evidence="8">
    <location>
        <begin position="164"/>
        <end position="182"/>
    </location>
</feature>
<dbReference type="EMBL" id="BCWF01000038">
    <property type="protein sequence ID" value="GAT31118.1"/>
    <property type="molecule type" value="Genomic_DNA"/>
</dbReference>
<accession>A0A146G0Q8</accession>
<dbReference type="InterPro" id="IPR011701">
    <property type="entry name" value="MFS"/>
</dbReference>
<keyword evidence="7 8" id="KW-0472">Membrane</keyword>
<comment type="subcellular location">
    <subcellularLocation>
        <location evidence="1">Endomembrane system</location>
        <topology evidence="1">Multi-pass membrane protein</topology>
    </subcellularLocation>
</comment>
<organism evidence="9 10">
    <name type="scientific">Aspergillus kawachii</name>
    <name type="common">White koji mold</name>
    <name type="synonym">Aspergillus awamori var. kawachi</name>
    <dbReference type="NCBI Taxonomy" id="1069201"/>
    <lineage>
        <taxon>Eukaryota</taxon>
        <taxon>Fungi</taxon>
        <taxon>Dikarya</taxon>
        <taxon>Ascomycota</taxon>
        <taxon>Pezizomycotina</taxon>
        <taxon>Eurotiomycetes</taxon>
        <taxon>Eurotiomycetidae</taxon>
        <taxon>Eurotiales</taxon>
        <taxon>Aspergillaceae</taxon>
        <taxon>Aspergillus</taxon>
        <taxon>Aspergillus subgen. Circumdati</taxon>
    </lineage>
</organism>
<feature type="transmembrane region" description="Helical" evidence="8">
    <location>
        <begin position="194"/>
        <end position="221"/>
    </location>
</feature>
<evidence type="ECO:0000256" key="5">
    <source>
        <dbReference type="ARBA" id="ARBA00022989"/>
    </source>
</evidence>
<evidence type="ECO:0000256" key="8">
    <source>
        <dbReference type="SAM" id="Phobius"/>
    </source>
</evidence>
<sequence length="313" mass="33819">MVLYIVYHRAKKDGTVDHIAGAFRTLGVRRLAIELFWQLDVIAGGLDSQWKKARIIAPLVLGLCCIPAWVIWERTCKHPMVPFKLLKDRAVWGALGIAVMLNTDVKLILHSFASVLTGSILGLVVYKVRRLKPFIVGGTLLFMVAYGILIYYRGGPTSSSHSGIIGAQILLGIAGGLFPYPAQASIQAATKHEHLAVVTGLFLACYNIGTAIGGSISGAVWTQVLPGELNSRLGNATMAAQAYKDPFTLSATYPIGTPDRDAVVAAYKHTQRLLCITGICLTVPLVAFSLCTRNLVLTKEQSFAHAEEDTDEA</sequence>
<protein>
    <submittedName>
        <fullName evidence="9">Siderochrome-iron transporter</fullName>
    </submittedName>
</protein>
<dbReference type="GO" id="GO:0005886">
    <property type="term" value="C:plasma membrane"/>
    <property type="evidence" value="ECO:0007669"/>
    <property type="project" value="TreeGrafter"/>
</dbReference>
<comment type="caution">
    <text evidence="9">The sequence shown here is derived from an EMBL/GenBank/DDBJ whole genome shotgun (WGS) entry which is preliminary data.</text>
</comment>
<proteinExistence type="inferred from homology"/>
<evidence type="ECO:0000313" key="9">
    <source>
        <dbReference type="EMBL" id="GAT31118.1"/>
    </source>
</evidence>
<evidence type="ECO:0000313" key="10">
    <source>
        <dbReference type="Proteomes" id="UP000075230"/>
    </source>
</evidence>
<evidence type="ECO:0000256" key="1">
    <source>
        <dbReference type="ARBA" id="ARBA00004127"/>
    </source>
</evidence>
<keyword evidence="3" id="KW-0813">Transport</keyword>
<dbReference type="Pfam" id="PF07690">
    <property type="entry name" value="MFS_1"/>
    <property type="match status" value="1"/>
</dbReference>
<evidence type="ECO:0000256" key="6">
    <source>
        <dbReference type="ARBA" id="ARBA00023065"/>
    </source>
</evidence>